<reference evidence="2" key="1">
    <citation type="submission" date="2018-02" db="EMBL/GenBank/DDBJ databases">
        <title>Rhizophora mucronata_Transcriptome.</title>
        <authorList>
            <person name="Meera S.P."/>
            <person name="Sreeshan A."/>
            <person name="Augustine A."/>
        </authorList>
    </citation>
    <scope>NUCLEOTIDE SEQUENCE</scope>
    <source>
        <tissue evidence="2">Leaf</tissue>
    </source>
</reference>
<accession>A0A2P2IS72</accession>
<feature type="compositionally biased region" description="Low complexity" evidence="1">
    <location>
        <begin position="16"/>
        <end position="42"/>
    </location>
</feature>
<dbReference type="AlphaFoldDB" id="A0A2P2IS72"/>
<dbReference type="EMBL" id="GGEC01003598">
    <property type="protein sequence ID" value="MBW84081.1"/>
    <property type="molecule type" value="Transcribed_RNA"/>
</dbReference>
<dbReference type="PROSITE" id="PS51257">
    <property type="entry name" value="PROKAR_LIPOPROTEIN"/>
    <property type="match status" value="1"/>
</dbReference>
<evidence type="ECO:0000256" key="1">
    <source>
        <dbReference type="SAM" id="MobiDB-lite"/>
    </source>
</evidence>
<evidence type="ECO:0000313" key="2">
    <source>
        <dbReference type="EMBL" id="MBW84081.1"/>
    </source>
</evidence>
<organism evidence="2">
    <name type="scientific">Rhizophora mucronata</name>
    <name type="common">Asiatic mangrove</name>
    <dbReference type="NCBI Taxonomy" id="61149"/>
    <lineage>
        <taxon>Eukaryota</taxon>
        <taxon>Viridiplantae</taxon>
        <taxon>Streptophyta</taxon>
        <taxon>Embryophyta</taxon>
        <taxon>Tracheophyta</taxon>
        <taxon>Spermatophyta</taxon>
        <taxon>Magnoliopsida</taxon>
        <taxon>eudicotyledons</taxon>
        <taxon>Gunneridae</taxon>
        <taxon>Pentapetalae</taxon>
        <taxon>rosids</taxon>
        <taxon>fabids</taxon>
        <taxon>Malpighiales</taxon>
        <taxon>Rhizophoraceae</taxon>
        <taxon>Rhizophora</taxon>
    </lineage>
</organism>
<sequence>MQLLEGKSPEFQCIESPTLNTRTSTSSPSTTACTRSASPLAD</sequence>
<name>A0A2P2IS72_RHIMU</name>
<protein>
    <submittedName>
        <fullName evidence="2">Uncharacterized protein</fullName>
    </submittedName>
</protein>
<feature type="region of interest" description="Disordered" evidence="1">
    <location>
        <begin position="1"/>
        <end position="42"/>
    </location>
</feature>
<proteinExistence type="predicted"/>